<evidence type="ECO:0000313" key="2">
    <source>
        <dbReference type="EMBL" id="MPN00875.1"/>
    </source>
</evidence>
<sequence length="177" mass="19480">MLFVLGTVLFSAIQFGILPQRAARQQAFAAAQNDALTHDISAALPYQNLYLGDVSNTVNLFYHLPLYQTKAQFEIDSEHLGLTVYYFATVDEIGTAPLRRDLVYNAAAAMALIDNLQTIRFELTGAEFVFTRGDLQTVLGGQPLGALLQGDVWQQTVQQPLAEDAFVDTFYSAATPK</sequence>
<gene>
    <name evidence="2" type="ORF">SDC9_148073</name>
</gene>
<comment type="caution">
    <text evidence="2">The sequence shown here is derived from an EMBL/GenBank/DDBJ whole genome shotgun (WGS) entry which is preliminary data.</text>
</comment>
<dbReference type="EMBL" id="VSSQ01046905">
    <property type="protein sequence ID" value="MPN00875.1"/>
    <property type="molecule type" value="Genomic_DNA"/>
</dbReference>
<dbReference type="AlphaFoldDB" id="A0A645EFP4"/>
<feature type="domain" description="DUF4825" evidence="1">
    <location>
        <begin position="45"/>
        <end position="125"/>
    </location>
</feature>
<proteinExistence type="predicted"/>
<evidence type="ECO:0000259" key="1">
    <source>
        <dbReference type="Pfam" id="PF16107"/>
    </source>
</evidence>
<name>A0A645EFP4_9ZZZZ</name>
<reference evidence="2" key="1">
    <citation type="submission" date="2019-08" db="EMBL/GenBank/DDBJ databases">
        <authorList>
            <person name="Kucharzyk K."/>
            <person name="Murdoch R.W."/>
            <person name="Higgins S."/>
            <person name="Loffler F."/>
        </authorList>
    </citation>
    <scope>NUCLEOTIDE SEQUENCE</scope>
</reference>
<protein>
    <recommendedName>
        <fullName evidence="1">DUF4825 domain-containing protein</fullName>
    </recommendedName>
</protein>
<accession>A0A645EFP4</accession>
<dbReference type="InterPro" id="IPR032250">
    <property type="entry name" value="DUF4825"/>
</dbReference>
<organism evidence="2">
    <name type="scientific">bioreactor metagenome</name>
    <dbReference type="NCBI Taxonomy" id="1076179"/>
    <lineage>
        <taxon>unclassified sequences</taxon>
        <taxon>metagenomes</taxon>
        <taxon>ecological metagenomes</taxon>
    </lineage>
</organism>
<dbReference type="Pfam" id="PF16107">
    <property type="entry name" value="DUF4825"/>
    <property type="match status" value="1"/>
</dbReference>